<feature type="domain" description="NERD" evidence="1">
    <location>
        <begin position="37"/>
        <end position="151"/>
    </location>
</feature>
<gene>
    <name evidence="2" type="ORF">CD29_11090</name>
</gene>
<sequence>MILKNREKSRELLMIESLNNRMKLSGKDKTHFYNLKKGFEGEVLFDRYIVEFVKCDCLVINDLLLQVNQTTFQIDSLMIISDCLIVFEVKNFEGDHYYEAESDKLYTNSRDVEIVNPLGQLMRAETLLRKLLQNNGFTLPIKSTIVFVNPAFTLYQAPMNKPFVFPTQITQLLTQLDSKPSRMTNKHKILADKLLSLDLLDSPFKQIPEYEYDHLKKGITCAVCSSFSLVVEGQSCVCLSCDHKESVTSAVLRSVGEFRLLFPERKVTTMAIYDWCGGVVESRKRIQRILDTNLKMVGKFRWASFE</sequence>
<dbReference type="EMBL" id="JPVN01000011">
    <property type="protein sequence ID" value="KGR78582.1"/>
    <property type="molecule type" value="Genomic_DNA"/>
</dbReference>
<dbReference type="OrthoDB" id="2164794at2"/>
<dbReference type="STRING" id="1384049.CD29_11090"/>
<reference evidence="2 3" key="1">
    <citation type="submission" date="2014-02" db="EMBL/GenBank/DDBJ databases">
        <title>Draft genome sequence of Lysinibacillus manganicus DSM 26584T.</title>
        <authorList>
            <person name="Zhang F."/>
            <person name="Wang G."/>
            <person name="Zhang L."/>
        </authorList>
    </citation>
    <scope>NUCLEOTIDE SEQUENCE [LARGE SCALE GENOMIC DNA]</scope>
    <source>
        <strain evidence="2 3">DSM 26584</strain>
    </source>
</reference>
<organism evidence="2 3">
    <name type="scientific">Ureibacillus manganicus DSM 26584</name>
    <dbReference type="NCBI Taxonomy" id="1384049"/>
    <lineage>
        <taxon>Bacteria</taxon>
        <taxon>Bacillati</taxon>
        <taxon>Bacillota</taxon>
        <taxon>Bacilli</taxon>
        <taxon>Bacillales</taxon>
        <taxon>Caryophanaceae</taxon>
        <taxon>Ureibacillus</taxon>
    </lineage>
</organism>
<dbReference type="eggNOG" id="ENOG502Z8AV">
    <property type="taxonomic scope" value="Bacteria"/>
</dbReference>
<evidence type="ECO:0000313" key="3">
    <source>
        <dbReference type="Proteomes" id="UP000030416"/>
    </source>
</evidence>
<dbReference type="Proteomes" id="UP000030416">
    <property type="component" value="Unassembled WGS sequence"/>
</dbReference>
<protein>
    <submittedName>
        <fullName evidence="2">Nuclease</fullName>
    </submittedName>
</protein>
<dbReference type="PROSITE" id="PS50965">
    <property type="entry name" value="NERD"/>
    <property type="match status" value="1"/>
</dbReference>
<dbReference type="InterPro" id="IPR011528">
    <property type="entry name" value="NERD"/>
</dbReference>
<evidence type="ECO:0000259" key="1">
    <source>
        <dbReference type="PROSITE" id="PS50965"/>
    </source>
</evidence>
<name>A0A0A3IUS4_9BACL</name>
<proteinExistence type="predicted"/>
<comment type="caution">
    <text evidence="2">The sequence shown here is derived from an EMBL/GenBank/DDBJ whole genome shotgun (WGS) entry which is preliminary data.</text>
</comment>
<accession>A0A0A3IUS4</accession>
<keyword evidence="3" id="KW-1185">Reference proteome</keyword>
<dbReference type="RefSeq" id="WP_036186365.1">
    <property type="nucleotide sequence ID" value="NZ_AVDA01000011.1"/>
</dbReference>
<dbReference type="AlphaFoldDB" id="A0A0A3IUS4"/>
<evidence type="ECO:0000313" key="2">
    <source>
        <dbReference type="EMBL" id="KGR78582.1"/>
    </source>
</evidence>
<dbReference type="Pfam" id="PF08378">
    <property type="entry name" value="NERD"/>
    <property type="match status" value="1"/>
</dbReference>